<feature type="transmembrane region" description="Helical" evidence="1">
    <location>
        <begin position="338"/>
        <end position="360"/>
    </location>
</feature>
<dbReference type="Proteomes" id="UP000694845">
    <property type="component" value="Unplaced"/>
</dbReference>
<protein>
    <submittedName>
        <fullName evidence="3">Mucin-17-like</fullName>
    </submittedName>
</protein>
<name>A0A8B8A7T1_ACAPL</name>
<accession>A0A8B8A7T1</accession>
<keyword evidence="2" id="KW-1185">Reference proteome</keyword>
<evidence type="ECO:0000313" key="2">
    <source>
        <dbReference type="Proteomes" id="UP000694845"/>
    </source>
</evidence>
<evidence type="ECO:0000256" key="1">
    <source>
        <dbReference type="SAM" id="Phobius"/>
    </source>
</evidence>
<organism evidence="2 3">
    <name type="scientific">Acanthaster planci</name>
    <name type="common">Crown-of-thorns starfish</name>
    <dbReference type="NCBI Taxonomy" id="133434"/>
    <lineage>
        <taxon>Eukaryota</taxon>
        <taxon>Metazoa</taxon>
        <taxon>Echinodermata</taxon>
        <taxon>Eleutherozoa</taxon>
        <taxon>Asterozoa</taxon>
        <taxon>Asteroidea</taxon>
        <taxon>Valvatacea</taxon>
        <taxon>Valvatida</taxon>
        <taxon>Acanthasteridae</taxon>
        <taxon>Acanthaster</taxon>
    </lineage>
</organism>
<keyword evidence="1" id="KW-0812">Transmembrane</keyword>
<sequence length="427" mass="47456">MPSYFTEPPFNLSTTAEPSINATTEQMGNITTHVPGNETTMPGNFTEPPFNMSTTAQSIINVTTEQPGNITTHVPGNETTVPSNFTEPPYNFTTSVLTGMSTNTTELFNVTTHFPWMATTDASGLPKDETPNFKGKPKKVIRVEVAISEISTKCRPAENATSEYCKALSSYFVKKAKVYYKKINGFQAVRLADEMREGSVVIPHVVVYNYVAMLPQDEDLSAMAVYQRTLGRAVARGRLGNLSLEINCSTCVEPRDETNFCNFTTNGLASCQNPYLELQCIDGYVECRSPCKRAMDYCNDHGECSQADHANPVCRCLNTDSEWYHGDRCQYATGKAGVIASICVVLVSLLIAVCAAVYFYKKRRSRRKRSWNLLHDEDNDNFGDDSDDDVNTFVWMTQDPTTYSCARGDTTLGGDDGKYTCFEMEHP</sequence>
<keyword evidence="1" id="KW-0472">Membrane</keyword>
<keyword evidence="1" id="KW-1133">Transmembrane helix</keyword>
<dbReference type="GeneID" id="110991179"/>
<evidence type="ECO:0000313" key="3">
    <source>
        <dbReference type="RefSeq" id="XP_022112106.1"/>
    </source>
</evidence>
<reference evidence="3" key="1">
    <citation type="submission" date="2025-08" db="UniProtKB">
        <authorList>
            <consortium name="RefSeq"/>
        </authorList>
    </citation>
    <scope>IDENTIFICATION</scope>
</reference>
<proteinExistence type="predicted"/>
<dbReference type="AlphaFoldDB" id="A0A8B8A7T1"/>
<dbReference type="OMA" id="THVPGNE"/>
<dbReference type="RefSeq" id="XP_022112106.1">
    <property type="nucleotide sequence ID" value="XM_022256414.1"/>
</dbReference>
<gene>
    <name evidence="3" type="primary">LOC110991179</name>
</gene>
<dbReference type="KEGG" id="aplc:110991179"/>
<dbReference type="OrthoDB" id="7493297at2759"/>